<comment type="caution">
    <text evidence="2">The sequence shown here is derived from an EMBL/GenBank/DDBJ whole genome shotgun (WGS) entry which is preliminary data.</text>
</comment>
<evidence type="ECO:0000313" key="2">
    <source>
        <dbReference type="EMBL" id="KAH7232966.1"/>
    </source>
</evidence>
<dbReference type="AlphaFoldDB" id="A0A8K0W687"/>
<dbReference type="PANTHER" id="PTHR40788">
    <property type="entry name" value="CLR5 DOMAIN-CONTAINING PROTEIN-RELATED"/>
    <property type="match status" value="1"/>
</dbReference>
<accession>A0A8K0W687</accession>
<keyword evidence="3" id="KW-1185">Reference proteome</keyword>
<evidence type="ECO:0000313" key="3">
    <source>
        <dbReference type="Proteomes" id="UP000813427"/>
    </source>
</evidence>
<protein>
    <submittedName>
        <fullName evidence="2">Uncharacterized protein</fullName>
    </submittedName>
</protein>
<name>A0A8K0W687_9HYPO</name>
<organism evidence="2 3">
    <name type="scientific">Fusarium tricinctum</name>
    <dbReference type="NCBI Taxonomy" id="61284"/>
    <lineage>
        <taxon>Eukaryota</taxon>
        <taxon>Fungi</taxon>
        <taxon>Dikarya</taxon>
        <taxon>Ascomycota</taxon>
        <taxon>Pezizomycotina</taxon>
        <taxon>Sordariomycetes</taxon>
        <taxon>Hypocreomycetidae</taxon>
        <taxon>Hypocreales</taxon>
        <taxon>Nectriaceae</taxon>
        <taxon>Fusarium</taxon>
        <taxon>Fusarium tricinctum species complex</taxon>
    </lineage>
</organism>
<gene>
    <name evidence="2" type="ORF">BKA59DRAFT_408862</name>
</gene>
<dbReference type="PANTHER" id="PTHR40788:SF2">
    <property type="entry name" value="CLR5 DOMAIN-CONTAINING PROTEIN"/>
    <property type="match status" value="1"/>
</dbReference>
<dbReference type="OrthoDB" id="2922289at2759"/>
<reference evidence="2" key="1">
    <citation type="journal article" date="2021" name="Nat. Commun.">
        <title>Genetic determinants of endophytism in the Arabidopsis root mycobiome.</title>
        <authorList>
            <person name="Mesny F."/>
            <person name="Miyauchi S."/>
            <person name="Thiergart T."/>
            <person name="Pickel B."/>
            <person name="Atanasova L."/>
            <person name="Karlsson M."/>
            <person name="Huettel B."/>
            <person name="Barry K.W."/>
            <person name="Haridas S."/>
            <person name="Chen C."/>
            <person name="Bauer D."/>
            <person name="Andreopoulos W."/>
            <person name="Pangilinan J."/>
            <person name="LaButti K."/>
            <person name="Riley R."/>
            <person name="Lipzen A."/>
            <person name="Clum A."/>
            <person name="Drula E."/>
            <person name="Henrissat B."/>
            <person name="Kohler A."/>
            <person name="Grigoriev I.V."/>
            <person name="Martin F.M."/>
            <person name="Hacquard S."/>
        </authorList>
    </citation>
    <scope>NUCLEOTIDE SEQUENCE</scope>
    <source>
        <strain evidence="2">MPI-SDFR-AT-0068</strain>
    </source>
</reference>
<sequence length="826" mass="94738">MNPFTLYKDDGISECEYRATVRSIEASIAPPPCECADCQHNFYPVDGQRTPNMAYRYRLSDEEAGQIVTAAVGEIRRQQAVLKERIDTFGDLVLSRWRKYGQAKREAVLNDADPGLERDKWLLPRYSYLHERRQVHARSSTRRKQLMLPWLNVHVLKSNPAVLIALLQYRTYNPPQSWAAFDSQQLNFGWAGAQFDVDFSAKSVVMYGHRYGSLVDWEEKAAHRGDIMGFPRARLVLEAQAHLLTLLCSITETILSGIDPTQPPRAEKWRDLVSREAFHEISTVEFWSPYTNQAFSPPPSFDITYLLTLAKSRIDETGDRLSYLQADAAYMRRYLKIMFATEFCKKASEEQRAVIVVHSIRAEILSHHWWKWVEMECKHVEEERNKVHDKIYPGTALPPSYDKSLGALELLLCNQVLYRAQRLEKLITCLPSFQKYWSFTPESTSLYATAVLKRKVSNNTKESLTEDPIDWCLMQLQGTPNDRRLFDHAMLFAMLQDHLSSNPSERKRLDETTCQALSDLSTCHEMLSAVRLHRPRNAARTLADVKATEDREPWNPQRADRYSNDMGLLHNIGTSLVKDFYFAKQPTGPKDSDWITRSRELRDALEKFWTSIREIVRKELRSSAFSPESIDELLKVISAHSTAEYVQQEKQAKDGILANIHQQKEPSTITSLFHEADLETASSTISRREKTKTRGGQGASAACDKENLDDAPHASSEPEKTTDTIIEVTKQSLAVFQLMYPNKEDVVKDILWDRFVHAMVDAGFIARNNSGSAVAFIRSSGEGGKIVFHKPHPVDKIDPVLLRIMAKRMAKWFGWRREIFVLRNES</sequence>
<dbReference type="Proteomes" id="UP000813427">
    <property type="component" value="Unassembled WGS sequence"/>
</dbReference>
<evidence type="ECO:0000256" key="1">
    <source>
        <dbReference type="SAM" id="MobiDB-lite"/>
    </source>
</evidence>
<proteinExistence type="predicted"/>
<dbReference type="EMBL" id="JAGPXF010000008">
    <property type="protein sequence ID" value="KAH7232966.1"/>
    <property type="molecule type" value="Genomic_DNA"/>
</dbReference>
<feature type="region of interest" description="Disordered" evidence="1">
    <location>
        <begin position="681"/>
        <end position="723"/>
    </location>
</feature>
<feature type="compositionally biased region" description="Basic and acidic residues" evidence="1">
    <location>
        <begin position="703"/>
        <end position="722"/>
    </location>
</feature>